<dbReference type="Proteomes" id="UP000324797">
    <property type="component" value="Unassembled WGS sequence"/>
</dbReference>
<dbReference type="InterPro" id="IPR005025">
    <property type="entry name" value="FMN_Rdtase-like_dom"/>
</dbReference>
<keyword evidence="3" id="KW-1185">Reference proteome</keyword>
<feature type="domain" description="NADPH-dependent FMN reductase-like" evidence="1">
    <location>
        <begin position="8"/>
        <end position="153"/>
    </location>
</feature>
<dbReference type="InterPro" id="IPR029039">
    <property type="entry name" value="Flavoprotein-like_sf"/>
</dbReference>
<evidence type="ECO:0000259" key="1">
    <source>
        <dbReference type="Pfam" id="PF03358"/>
    </source>
</evidence>
<dbReference type="GO" id="GO:0010181">
    <property type="term" value="F:FMN binding"/>
    <property type="evidence" value="ECO:0007669"/>
    <property type="project" value="TreeGrafter"/>
</dbReference>
<evidence type="ECO:0000313" key="3">
    <source>
        <dbReference type="Proteomes" id="UP000324797"/>
    </source>
</evidence>
<dbReference type="GO" id="GO:0016491">
    <property type="term" value="F:oxidoreductase activity"/>
    <property type="evidence" value="ECO:0007669"/>
    <property type="project" value="InterPro"/>
</dbReference>
<dbReference type="SUPFAM" id="SSF52218">
    <property type="entry name" value="Flavoproteins"/>
    <property type="match status" value="1"/>
</dbReference>
<name>A0A5S4YX45_9BRAD</name>
<evidence type="ECO:0000313" key="2">
    <source>
        <dbReference type="EMBL" id="TYO66299.1"/>
    </source>
</evidence>
<dbReference type="Pfam" id="PF03358">
    <property type="entry name" value="FMN_red"/>
    <property type="match status" value="1"/>
</dbReference>
<dbReference type="Gene3D" id="3.40.50.360">
    <property type="match status" value="1"/>
</dbReference>
<reference evidence="2 3" key="1">
    <citation type="submission" date="2019-08" db="EMBL/GenBank/DDBJ databases">
        <title>Bradyrhizobium hipponensis sp. nov., a rhizobium isolated from a Lupinus angustifolius root nodule in Tunisia.</title>
        <authorList>
            <person name="Off K."/>
            <person name="Rejili M."/>
            <person name="Mars M."/>
            <person name="Brachmann A."/>
            <person name="Marin M."/>
        </authorList>
    </citation>
    <scope>NUCLEOTIDE SEQUENCE [LARGE SCALE GENOMIC DNA]</scope>
    <source>
        <strain evidence="3">aSej3</strain>
    </source>
</reference>
<dbReference type="InterPro" id="IPR050712">
    <property type="entry name" value="NAD(P)H-dep_reductase"/>
</dbReference>
<dbReference type="EMBL" id="VSTH01000038">
    <property type="protein sequence ID" value="TYO66299.1"/>
    <property type="molecule type" value="Genomic_DNA"/>
</dbReference>
<dbReference type="RefSeq" id="WP_148739432.1">
    <property type="nucleotide sequence ID" value="NZ_VSTH01000038.1"/>
</dbReference>
<dbReference type="GO" id="GO:0005829">
    <property type="term" value="C:cytosol"/>
    <property type="evidence" value="ECO:0007669"/>
    <property type="project" value="TreeGrafter"/>
</dbReference>
<sequence>MMSAVPTRLVGLPGSLRKESFSRATLASLRGSLPSRTSLEILSPELPLYNEDEDGNHASLKVRQFRNAVANSAGLIIVTPEYNHGMPGVLKNALDWASRPYGKSVLIDKPVLVISVSPAFTGGVRAHAQVNETLLSIPARLVGGAQVVIGNVTKKVSDGVLDQSFLSFAMQSVNRLIELSRSASALAAIGALQ</sequence>
<accession>A0A5S4YX45</accession>
<dbReference type="PANTHER" id="PTHR30543:SF21">
    <property type="entry name" value="NAD(P)H-DEPENDENT FMN REDUCTASE LOT6"/>
    <property type="match status" value="1"/>
</dbReference>
<proteinExistence type="predicted"/>
<dbReference type="AlphaFoldDB" id="A0A5S4YX45"/>
<gene>
    <name evidence="2" type="ORF">FXV83_12285</name>
</gene>
<comment type="caution">
    <text evidence="2">The sequence shown here is derived from an EMBL/GenBank/DDBJ whole genome shotgun (WGS) entry which is preliminary data.</text>
</comment>
<organism evidence="2 3">
    <name type="scientific">Bradyrhizobium hipponense</name>
    <dbReference type="NCBI Taxonomy" id="2605638"/>
    <lineage>
        <taxon>Bacteria</taxon>
        <taxon>Pseudomonadati</taxon>
        <taxon>Pseudomonadota</taxon>
        <taxon>Alphaproteobacteria</taxon>
        <taxon>Hyphomicrobiales</taxon>
        <taxon>Nitrobacteraceae</taxon>
        <taxon>Bradyrhizobium</taxon>
    </lineage>
</organism>
<protein>
    <submittedName>
        <fullName evidence="2">NAD(P)H-dependent oxidoreductase</fullName>
    </submittedName>
</protein>
<dbReference type="PANTHER" id="PTHR30543">
    <property type="entry name" value="CHROMATE REDUCTASE"/>
    <property type="match status" value="1"/>
</dbReference>